<gene>
    <name evidence="2" type="ORF">B1199_06295</name>
</gene>
<dbReference type="OrthoDB" id="8911335at2"/>
<keyword evidence="1" id="KW-0812">Transmembrane</keyword>
<name>A0A244CQS6_PSEDV</name>
<reference evidence="2 3" key="1">
    <citation type="submission" date="2017-02" db="EMBL/GenBank/DDBJ databases">
        <title>Pseudoalteromonas ulvae TC14 Genome.</title>
        <authorList>
            <person name="Molmeret M."/>
        </authorList>
    </citation>
    <scope>NUCLEOTIDE SEQUENCE [LARGE SCALE GENOMIC DNA]</scope>
    <source>
        <strain evidence="2">TC14</strain>
    </source>
</reference>
<dbReference type="RefSeq" id="WP_086743276.1">
    <property type="nucleotide sequence ID" value="NZ_MWPV01000002.1"/>
</dbReference>
<dbReference type="AlphaFoldDB" id="A0A244CQS6"/>
<accession>A0A244CQS6</accession>
<comment type="caution">
    <text evidence="2">The sequence shown here is derived from an EMBL/GenBank/DDBJ whole genome shotgun (WGS) entry which is preliminary data.</text>
</comment>
<keyword evidence="1" id="KW-0472">Membrane</keyword>
<keyword evidence="3" id="KW-1185">Reference proteome</keyword>
<proteinExistence type="predicted"/>
<feature type="transmembrane region" description="Helical" evidence="1">
    <location>
        <begin position="74"/>
        <end position="95"/>
    </location>
</feature>
<feature type="transmembrane region" description="Helical" evidence="1">
    <location>
        <begin position="49"/>
        <end position="68"/>
    </location>
</feature>
<evidence type="ECO:0000313" key="2">
    <source>
        <dbReference type="EMBL" id="OUL57971.1"/>
    </source>
</evidence>
<protein>
    <submittedName>
        <fullName evidence="2">Uncharacterized protein</fullName>
    </submittedName>
</protein>
<evidence type="ECO:0000256" key="1">
    <source>
        <dbReference type="SAM" id="Phobius"/>
    </source>
</evidence>
<keyword evidence="1" id="KW-1133">Transmembrane helix</keyword>
<dbReference type="Proteomes" id="UP000194841">
    <property type="component" value="Unassembled WGS sequence"/>
</dbReference>
<sequence>MKVNAEFKPHWWSKTLIGVFLGLLLAYGFVANFAWFGPHGIEGQDKVQFNMWIVSPLWLTFLSLVYLFSNRRNAFVYFCGANGVVYSVYFLLWSLQ</sequence>
<organism evidence="2 3">
    <name type="scientific">Pseudoalteromonas ulvae</name>
    <dbReference type="NCBI Taxonomy" id="107327"/>
    <lineage>
        <taxon>Bacteria</taxon>
        <taxon>Pseudomonadati</taxon>
        <taxon>Pseudomonadota</taxon>
        <taxon>Gammaproteobacteria</taxon>
        <taxon>Alteromonadales</taxon>
        <taxon>Pseudoalteromonadaceae</taxon>
        <taxon>Pseudoalteromonas</taxon>
    </lineage>
</organism>
<dbReference type="EMBL" id="MWPV01000002">
    <property type="protein sequence ID" value="OUL57971.1"/>
    <property type="molecule type" value="Genomic_DNA"/>
</dbReference>
<evidence type="ECO:0000313" key="3">
    <source>
        <dbReference type="Proteomes" id="UP000194841"/>
    </source>
</evidence>
<feature type="transmembrane region" description="Helical" evidence="1">
    <location>
        <begin position="16"/>
        <end position="37"/>
    </location>
</feature>